<proteinExistence type="predicted"/>
<reference evidence="1 2" key="1">
    <citation type="submission" date="2021-06" db="EMBL/GenBank/DDBJ databases">
        <authorList>
            <person name="Kallberg Y."/>
            <person name="Tangrot J."/>
            <person name="Rosling A."/>
        </authorList>
    </citation>
    <scope>NUCLEOTIDE SEQUENCE [LARGE SCALE GENOMIC DNA]</scope>
    <source>
        <strain evidence="1 2">120-4 pot B 10/14</strain>
    </source>
</reference>
<dbReference type="EMBL" id="CAJVQB010038433">
    <property type="protein sequence ID" value="CAG8826232.1"/>
    <property type="molecule type" value="Genomic_DNA"/>
</dbReference>
<protein>
    <submittedName>
        <fullName evidence="1">12154_t:CDS:1</fullName>
    </submittedName>
</protein>
<accession>A0ABN7WBQ3</accession>
<name>A0ABN7WBQ3_GIGMA</name>
<dbReference type="Proteomes" id="UP000789901">
    <property type="component" value="Unassembled WGS sequence"/>
</dbReference>
<gene>
    <name evidence="1" type="ORF">GMARGA_LOCUS29064</name>
</gene>
<evidence type="ECO:0000313" key="1">
    <source>
        <dbReference type="EMBL" id="CAG8826232.1"/>
    </source>
</evidence>
<comment type="caution">
    <text evidence="1">The sequence shown here is derived from an EMBL/GenBank/DDBJ whole genome shotgun (WGS) entry which is preliminary data.</text>
</comment>
<keyword evidence="2" id="KW-1185">Reference proteome</keyword>
<evidence type="ECO:0000313" key="2">
    <source>
        <dbReference type="Proteomes" id="UP000789901"/>
    </source>
</evidence>
<sequence>PRPYISSNTSLINTITIQISFVSNLIHLVLPLIEYFQLPQNQPPPYYLTYPCIFLPYHFNIHKSIFESNEMLKRNAASVITADNKIITLSIVSYDMQRKVAPPLEKKHCNKETKHNNLKNND</sequence>
<feature type="non-terminal residue" evidence="1">
    <location>
        <position position="1"/>
    </location>
</feature>
<organism evidence="1 2">
    <name type="scientific">Gigaspora margarita</name>
    <dbReference type="NCBI Taxonomy" id="4874"/>
    <lineage>
        <taxon>Eukaryota</taxon>
        <taxon>Fungi</taxon>
        <taxon>Fungi incertae sedis</taxon>
        <taxon>Mucoromycota</taxon>
        <taxon>Glomeromycotina</taxon>
        <taxon>Glomeromycetes</taxon>
        <taxon>Diversisporales</taxon>
        <taxon>Gigasporaceae</taxon>
        <taxon>Gigaspora</taxon>
    </lineage>
</organism>